<dbReference type="SMART" id="SM00724">
    <property type="entry name" value="TLC"/>
    <property type="match status" value="1"/>
</dbReference>
<evidence type="ECO:0000256" key="1">
    <source>
        <dbReference type="ARBA" id="ARBA00004141"/>
    </source>
</evidence>
<feature type="transmembrane region" description="Helical" evidence="6">
    <location>
        <begin position="138"/>
        <end position="158"/>
    </location>
</feature>
<dbReference type="InterPro" id="IPR006634">
    <property type="entry name" value="TLC-dom"/>
</dbReference>
<organism evidence="8 9">
    <name type="scientific">Coregonus suidteri</name>
    <dbReference type="NCBI Taxonomy" id="861788"/>
    <lineage>
        <taxon>Eukaryota</taxon>
        <taxon>Metazoa</taxon>
        <taxon>Chordata</taxon>
        <taxon>Craniata</taxon>
        <taxon>Vertebrata</taxon>
        <taxon>Euteleostomi</taxon>
        <taxon>Actinopterygii</taxon>
        <taxon>Neopterygii</taxon>
        <taxon>Teleostei</taxon>
        <taxon>Protacanthopterygii</taxon>
        <taxon>Salmoniformes</taxon>
        <taxon>Salmonidae</taxon>
        <taxon>Coregoninae</taxon>
        <taxon>Coregonus</taxon>
    </lineage>
</organism>
<evidence type="ECO:0000256" key="3">
    <source>
        <dbReference type="ARBA" id="ARBA00022989"/>
    </source>
</evidence>
<dbReference type="AlphaFoldDB" id="A0AAN8QN12"/>
<evidence type="ECO:0000259" key="7">
    <source>
        <dbReference type="PROSITE" id="PS50922"/>
    </source>
</evidence>
<feature type="transmembrane region" description="Helical" evidence="6">
    <location>
        <begin position="38"/>
        <end position="57"/>
    </location>
</feature>
<feature type="transmembrane region" description="Helical" evidence="6">
    <location>
        <begin position="291"/>
        <end position="309"/>
    </location>
</feature>
<dbReference type="GO" id="GO:0055088">
    <property type="term" value="P:lipid homeostasis"/>
    <property type="evidence" value="ECO:0007669"/>
    <property type="project" value="TreeGrafter"/>
</dbReference>
<comment type="caution">
    <text evidence="8">The sequence shown here is derived from an EMBL/GenBank/DDBJ whole genome shotgun (WGS) entry which is preliminary data.</text>
</comment>
<dbReference type="Proteomes" id="UP001356427">
    <property type="component" value="Unassembled WGS sequence"/>
</dbReference>
<feature type="transmembrane region" description="Helical" evidence="6">
    <location>
        <begin position="213"/>
        <end position="235"/>
    </location>
</feature>
<evidence type="ECO:0000256" key="6">
    <source>
        <dbReference type="SAM" id="Phobius"/>
    </source>
</evidence>
<proteinExistence type="predicted"/>
<comment type="subcellular location">
    <subcellularLocation>
        <location evidence="1">Membrane</location>
        <topology evidence="1">Multi-pass membrane protein</topology>
    </subcellularLocation>
</comment>
<dbReference type="PROSITE" id="PS50922">
    <property type="entry name" value="TLC"/>
    <property type="match status" value="1"/>
</dbReference>
<keyword evidence="3 6" id="KW-1133">Transmembrane helix</keyword>
<evidence type="ECO:0000256" key="2">
    <source>
        <dbReference type="ARBA" id="ARBA00022692"/>
    </source>
</evidence>
<dbReference type="InterPro" id="IPR050846">
    <property type="entry name" value="TLCD"/>
</dbReference>
<accession>A0AAN8QN12</accession>
<reference evidence="8 9" key="1">
    <citation type="submission" date="2021-04" db="EMBL/GenBank/DDBJ databases">
        <authorList>
            <person name="De Guttry C."/>
            <person name="Zahm M."/>
            <person name="Klopp C."/>
            <person name="Cabau C."/>
            <person name="Louis A."/>
            <person name="Berthelot C."/>
            <person name="Parey E."/>
            <person name="Roest Crollius H."/>
            <person name="Montfort J."/>
            <person name="Robinson-Rechavi M."/>
            <person name="Bucao C."/>
            <person name="Bouchez O."/>
            <person name="Gislard M."/>
            <person name="Lluch J."/>
            <person name="Milhes M."/>
            <person name="Lampietro C."/>
            <person name="Lopez Roques C."/>
            <person name="Donnadieu C."/>
            <person name="Braasch I."/>
            <person name="Desvignes T."/>
            <person name="Postlethwait J."/>
            <person name="Bobe J."/>
            <person name="Wedekind C."/>
            <person name="Guiguen Y."/>
        </authorList>
    </citation>
    <scope>NUCLEOTIDE SEQUENCE [LARGE SCALE GENOMIC DNA]</scope>
    <source>
        <strain evidence="8">Cs_M1</strain>
        <tissue evidence="8">Blood</tissue>
    </source>
</reference>
<evidence type="ECO:0000313" key="8">
    <source>
        <dbReference type="EMBL" id="KAK6295747.1"/>
    </source>
</evidence>
<protein>
    <recommendedName>
        <fullName evidence="7">TLC domain-containing protein</fullName>
    </recommendedName>
</protein>
<keyword evidence="4 5" id="KW-0472">Membrane</keyword>
<keyword evidence="2 5" id="KW-0812">Transmembrane</keyword>
<feature type="domain" description="TLC" evidence="7">
    <location>
        <begin position="95"/>
        <end position="317"/>
    </location>
</feature>
<gene>
    <name evidence="8" type="ORF">J4Q44_G00334600</name>
</gene>
<name>A0AAN8QN12_9TELE</name>
<feature type="transmembrane region" description="Helical" evidence="6">
    <location>
        <begin position="179"/>
        <end position="201"/>
    </location>
</feature>
<feature type="transmembrane region" description="Helical" evidence="6">
    <location>
        <begin position="247"/>
        <end position="271"/>
    </location>
</feature>
<keyword evidence="9" id="KW-1185">Reference proteome</keyword>
<dbReference type="PANTHER" id="PTHR13439:SF20">
    <property type="entry name" value="TLC DOMAIN-CONTAINING PROTEIN 3A"/>
    <property type="match status" value="1"/>
</dbReference>
<dbReference type="PANTHER" id="PTHR13439">
    <property type="entry name" value="CT120 PROTEIN"/>
    <property type="match status" value="1"/>
</dbReference>
<dbReference type="EMBL" id="JAGTTL010000033">
    <property type="protein sequence ID" value="KAK6295747.1"/>
    <property type="molecule type" value="Genomic_DNA"/>
</dbReference>
<dbReference type="Pfam" id="PF03798">
    <property type="entry name" value="TRAM_LAG1_CLN8"/>
    <property type="match status" value="1"/>
</dbReference>
<evidence type="ECO:0000256" key="4">
    <source>
        <dbReference type="ARBA" id="ARBA00023136"/>
    </source>
</evidence>
<evidence type="ECO:0000256" key="5">
    <source>
        <dbReference type="PROSITE-ProRule" id="PRU00205"/>
    </source>
</evidence>
<dbReference type="GO" id="GO:0016020">
    <property type="term" value="C:membrane"/>
    <property type="evidence" value="ECO:0007669"/>
    <property type="project" value="UniProtKB-SubCell"/>
</dbReference>
<dbReference type="GO" id="GO:0005783">
    <property type="term" value="C:endoplasmic reticulum"/>
    <property type="evidence" value="ECO:0007669"/>
    <property type="project" value="TreeGrafter"/>
</dbReference>
<feature type="transmembrane region" description="Helical" evidence="6">
    <location>
        <begin position="104"/>
        <end position="123"/>
    </location>
</feature>
<evidence type="ECO:0000313" key="9">
    <source>
        <dbReference type="Proteomes" id="UP001356427"/>
    </source>
</evidence>
<sequence>MSYIYTMYLSNYHSQKVKGHEAYKKHSLFTIKLFLLRHPLLVVHHMVLLTVFMPITLQVNDFRRRIDTISTMLHRGLFFISRKLLKSAFKSWNDADVFAVSERLLSSVHATLATIVGFIIATASSDVMSDRHRLTNEFVWFGAPYMAFDIYAMYLSNYHSEKVKGHEAYRKHSLLTIKLFLLRHPLLVVHHMVLLTVFMPITLFLRTGLGGDFFIGCFFMAEFSTPFVSLGKVLIQLGLEDSWLHRVNGVMVLLSFFTCRILLFPYMYWVYGQQYTIPFHKVPFHLQLHCNLANLTILAPQIYWFVLLCRKAYRLYLRQTRSKGQPAHKDGSKTD</sequence>